<feature type="compositionally biased region" description="Gly residues" evidence="1">
    <location>
        <begin position="516"/>
        <end position="531"/>
    </location>
</feature>
<dbReference type="OrthoDB" id="3051288at2759"/>
<keyword evidence="3" id="KW-1185">Reference proteome</keyword>
<protein>
    <submittedName>
        <fullName evidence="2">Uncharacterized protein</fullName>
    </submittedName>
</protein>
<accession>A0A4S8L975</accession>
<feature type="compositionally biased region" description="Basic residues" evidence="1">
    <location>
        <begin position="144"/>
        <end position="154"/>
    </location>
</feature>
<dbReference type="Proteomes" id="UP000297245">
    <property type="component" value="Unassembled WGS sequence"/>
</dbReference>
<evidence type="ECO:0000256" key="1">
    <source>
        <dbReference type="SAM" id="MobiDB-lite"/>
    </source>
</evidence>
<feature type="compositionally biased region" description="Basic and acidic residues" evidence="1">
    <location>
        <begin position="74"/>
        <end position="83"/>
    </location>
</feature>
<dbReference type="AlphaFoldDB" id="A0A4S8L975"/>
<organism evidence="2 3">
    <name type="scientific">Dendrothele bispora (strain CBS 962.96)</name>
    <dbReference type="NCBI Taxonomy" id="1314807"/>
    <lineage>
        <taxon>Eukaryota</taxon>
        <taxon>Fungi</taxon>
        <taxon>Dikarya</taxon>
        <taxon>Basidiomycota</taxon>
        <taxon>Agaricomycotina</taxon>
        <taxon>Agaricomycetes</taxon>
        <taxon>Agaricomycetidae</taxon>
        <taxon>Agaricales</taxon>
        <taxon>Agaricales incertae sedis</taxon>
        <taxon>Dendrothele</taxon>
    </lineage>
</organism>
<feature type="compositionally biased region" description="Polar residues" evidence="1">
    <location>
        <begin position="331"/>
        <end position="340"/>
    </location>
</feature>
<name>A0A4S8L975_DENBC</name>
<feature type="compositionally biased region" description="Polar residues" evidence="1">
    <location>
        <begin position="381"/>
        <end position="393"/>
    </location>
</feature>
<gene>
    <name evidence="2" type="ORF">K435DRAFT_806251</name>
</gene>
<feature type="compositionally biased region" description="Basic and acidic residues" evidence="1">
    <location>
        <begin position="341"/>
        <end position="356"/>
    </location>
</feature>
<reference evidence="2 3" key="1">
    <citation type="journal article" date="2019" name="Nat. Ecol. Evol.">
        <title>Megaphylogeny resolves global patterns of mushroom evolution.</title>
        <authorList>
            <person name="Varga T."/>
            <person name="Krizsan K."/>
            <person name="Foldi C."/>
            <person name="Dima B."/>
            <person name="Sanchez-Garcia M."/>
            <person name="Sanchez-Ramirez S."/>
            <person name="Szollosi G.J."/>
            <person name="Szarkandi J.G."/>
            <person name="Papp V."/>
            <person name="Albert L."/>
            <person name="Andreopoulos W."/>
            <person name="Angelini C."/>
            <person name="Antonin V."/>
            <person name="Barry K.W."/>
            <person name="Bougher N.L."/>
            <person name="Buchanan P."/>
            <person name="Buyck B."/>
            <person name="Bense V."/>
            <person name="Catcheside P."/>
            <person name="Chovatia M."/>
            <person name="Cooper J."/>
            <person name="Damon W."/>
            <person name="Desjardin D."/>
            <person name="Finy P."/>
            <person name="Geml J."/>
            <person name="Haridas S."/>
            <person name="Hughes K."/>
            <person name="Justo A."/>
            <person name="Karasinski D."/>
            <person name="Kautmanova I."/>
            <person name="Kiss B."/>
            <person name="Kocsube S."/>
            <person name="Kotiranta H."/>
            <person name="LaButti K.M."/>
            <person name="Lechner B.E."/>
            <person name="Liimatainen K."/>
            <person name="Lipzen A."/>
            <person name="Lukacs Z."/>
            <person name="Mihaltcheva S."/>
            <person name="Morgado L.N."/>
            <person name="Niskanen T."/>
            <person name="Noordeloos M.E."/>
            <person name="Ohm R.A."/>
            <person name="Ortiz-Santana B."/>
            <person name="Ovrebo C."/>
            <person name="Racz N."/>
            <person name="Riley R."/>
            <person name="Savchenko A."/>
            <person name="Shiryaev A."/>
            <person name="Soop K."/>
            <person name="Spirin V."/>
            <person name="Szebenyi C."/>
            <person name="Tomsovsky M."/>
            <person name="Tulloss R.E."/>
            <person name="Uehling J."/>
            <person name="Grigoriev I.V."/>
            <person name="Vagvolgyi C."/>
            <person name="Papp T."/>
            <person name="Martin F.M."/>
            <person name="Miettinen O."/>
            <person name="Hibbett D.S."/>
            <person name="Nagy L.G."/>
        </authorList>
    </citation>
    <scope>NUCLEOTIDE SEQUENCE [LARGE SCALE GENOMIC DNA]</scope>
    <source>
        <strain evidence="2 3">CBS 962.96</strain>
    </source>
</reference>
<feature type="compositionally biased region" description="Polar residues" evidence="1">
    <location>
        <begin position="258"/>
        <end position="275"/>
    </location>
</feature>
<evidence type="ECO:0000313" key="2">
    <source>
        <dbReference type="EMBL" id="THU85023.1"/>
    </source>
</evidence>
<feature type="compositionally biased region" description="Low complexity" evidence="1">
    <location>
        <begin position="227"/>
        <end position="243"/>
    </location>
</feature>
<evidence type="ECO:0000313" key="3">
    <source>
        <dbReference type="Proteomes" id="UP000297245"/>
    </source>
</evidence>
<sequence>MPPTPTPHRRGMPSPSYGRAAPQPAGAQRDSNALRASVLDVFAQLGALQKNSLITQWMFEEDGGAGAGAGAVGTEERRGRREGSLYGAYGYGENNPLTRTTTGIQEETESEMTQNSSVGADSQDSETRRGGRSKFSKFTAVFRGRSKSKTRAGKASRNGAETPVPPPPPIPSTQSTHSGDTTTTSTGYETDEGYNSSSPATPSGKRSKSRRRGISVFPTNGNKPRPSESSEFSPSSRPSTPSEHLSSRPSRDRDQSRTVSPFSEISATTPFTSMYSRPVSPAVGGGGLSATPFPSISSRPVSPGLGTKMHINRRTEESSSSVPTDLISAPTALSSYTKPNPDSRRTETPELSESKQLEVGGGGGGGATSLLRRLSFAIPRSNFQKPTSSSSSKNDLKRKTSTRKPRPPSLLPIQTEIKDNIGSSHSLPPSPFILVVPEMTAAEFAGTPDTPYVLCTPVDDETARARLSQPFFNSLNNKGQRGQGMDSPLYPLSVSKTLRRSMVLDGLNHSDEHLPLGGGGTGTGTTKGFGGDNDKNDDDDDDTTRLNRALSMQTLQGEGPLGTKAAAAPPPSSYPRGRVTFADDVTIEGDVDDDDGVRRPGLRRSLSATQRAREAPFPTRPVLPIPLSLSIHGPNARAVRLSLDARASVIRQRYRSGIVEG</sequence>
<feature type="compositionally biased region" description="Basic and acidic residues" evidence="1">
    <location>
        <begin position="245"/>
        <end position="256"/>
    </location>
</feature>
<feature type="region of interest" description="Disordered" evidence="1">
    <location>
        <begin position="509"/>
        <end position="577"/>
    </location>
</feature>
<feature type="compositionally biased region" description="Polar residues" evidence="1">
    <location>
        <begin position="95"/>
        <end position="122"/>
    </location>
</feature>
<feature type="region of interest" description="Disordered" evidence="1">
    <location>
        <begin position="63"/>
        <end position="412"/>
    </location>
</feature>
<dbReference type="EMBL" id="ML179569">
    <property type="protein sequence ID" value="THU85023.1"/>
    <property type="molecule type" value="Genomic_DNA"/>
</dbReference>
<feature type="region of interest" description="Disordered" evidence="1">
    <location>
        <begin position="1"/>
        <end position="32"/>
    </location>
</feature>
<feature type="compositionally biased region" description="Low complexity" evidence="1">
    <location>
        <begin position="172"/>
        <end position="188"/>
    </location>
</feature>
<proteinExistence type="predicted"/>